<dbReference type="PANTHER" id="PTHR43105:SF2">
    <property type="entry name" value="RESPIRATORY NITRATE REDUCTASE 2 ALPHA CHAIN"/>
    <property type="match status" value="1"/>
</dbReference>
<dbReference type="GO" id="GO:0046872">
    <property type="term" value="F:metal ion binding"/>
    <property type="evidence" value="ECO:0007669"/>
    <property type="project" value="UniProtKB-KW"/>
</dbReference>
<evidence type="ECO:0000256" key="9">
    <source>
        <dbReference type="ARBA" id="ARBA00022505"/>
    </source>
</evidence>
<dbReference type="InterPro" id="IPR027467">
    <property type="entry name" value="MopterinOxRdtase_cofactor_BS"/>
</dbReference>
<proteinExistence type="inferred from homology"/>
<comment type="cofactor">
    <cofactor evidence="2">
        <name>[4Fe-4S] cluster</name>
        <dbReference type="ChEBI" id="CHEBI:49883"/>
    </cofactor>
</comment>
<dbReference type="GO" id="GO:0042128">
    <property type="term" value="P:nitrate assimilation"/>
    <property type="evidence" value="ECO:0007669"/>
    <property type="project" value="UniProtKB-KW"/>
</dbReference>
<evidence type="ECO:0000256" key="8">
    <source>
        <dbReference type="ARBA" id="ARBA00022485"/>
    </source>
</evidence>
<dbReference type="GO" id="GO:0009325">
    <property type="term" value="C:nitrate reductase complex"/>
    <property type="evidence" value="ECO:0007669"/>
    <property type="project" value="InterPro"/>
</dbReference>
<keyword evidence="15" id="KW-0534">Nitrate assimilation</keyword>
<dbReference type="SUPFAM" id="SSF50692">
    <property type="entry name" value="ADC-like"/>
    <property type="match status" value="1"/>
</dbReference>
<evidence type="ECO:0000256" key="3">
    <source>
        <dbReference type="ARBA" id="ARBA00004202"/>
    </source>
</evidence>
<keyword evidence="9" id="KW-0500">Molybdenum</keyword>
<evidence type="ECO:0000256" key="6">
    <source>
        <dbReference type="ARBA" id="ARBA00022448"/>
    </source>
</evidence>
<organism evidence="19 20">
    <name type="scientific">Algoriphagus alkaliphilus</name>
    <dbReference type="NCBI Taxonomy" id="279824"/>
    <lineage>
        <taxon>Bacteria</taxon>
        <taxon>Pseudomonadati</taxon>
        <taxon>Bacteroidota</taxon>
        <taxon>Cytophagia</taxon>
        <taxon>Cytophagales</taxon>
        <taxon>Cyclobacteriaceae</taxon>
        <taxon>Algoriphagus</taxon>
    </lineage>
</organism>
<dbReference type="PROSITE" id="PS51669">
    <property type="entry name" value="4FE4S_MOW_BIS_MGD"/>
    <property type="match status" value="1"/>
</dbReference>
<keyword evidence="13" id="KW-0408">Iron</keyword>
<name>A0A1G5VTM1_9BACT</name>
<evidence type="ECO:0000256" key="15">
    <source>
        <dbReference type="ARBA" id="ARBA00023063"/>
    </source>
</evidence>
<feature type="domain" description="4Fe-4S Mo/W bis-MGD-type" evidence="18">
    <location>
        <begin position="26"/>
        <end position="90"/>
    </location>
</feature>
<evidence type="ECO:0000256" key="14">
    <source>
        <dbReference type="ARBA" id="ARBA00023014"/>
    </source>
</evidence>
<dbReference type="SMART" id="SM00926">
    <property type="entry name" value="Molybdop_Fe4S4"/>
    <property type="match status" value="1"/>
</dbReference>
<dbReference type="InterPro" id="IPR037943">
    <property type="entry name" value="MopB_CT_Nitrate-R-NarG-like"/>
</dbReference>
<comment type="catalytic activity">
    <reaction evidence="17">
        <text>nitrate + a quinol = a quinone + nitrite + H2O</text>
        <dbReference type="Rhea" id="RHEA:56144"/>
        <dbReference type="ChEBI" id="CHEBI:15377"/>
        <dbReference type="ChEBI" id="CHEBI:16301"/>
        <dbReference type="ChEBI" id="CHEBI:17632"/>
        <dbReference type="ChEBI" id="CHEBI:24646"/>
        <dbReference type="ChEBI" id="CHEBI:132124"/>
        <dbReference type="EC" id="1.7.5.1"/>
    </reaction>
</comment>
<dbReference type="InterPro" id="IPR006655">
    <property type="entry name" value="Mopterin_OxRdtase_prok_CS"/>
</dbReference>
<dbReference type="Proteomes" id="UP000198756">
    <property type="component" value="Unassembled WGS sequence"/>
</dbReference>
<comment type="cofactor">
    <cofactor evidence="1">
        <name>Mo-bis(molybdopterin guanine dinucleotide)</name>
        <dbReference type="ChEBI" id="CHEBI:60539"/>
    </cofactor>
</comment>
<keyword evidence="10" id="KW-0479">Metal-binding</keyword>
<dbReference type="EMBL" id="FMXE01000004">
    <property type="protein sequence ID" value="SDA48547.1"/>
    <property type="molecule type" value="Genomic_DNA"/>
</dbReference>
<dbReference type="InterPro" id="IPR050123">
    <property type="entry name" value="Prok_molybdopt-oxidoreductase"/>
</dbReference>
<dbReference type="InterPro" id="IPR006963">
    <property type="entry name" value="Mopterin_OxRdtase_4Fe-4S_dom"/>
</dbReference>
<keyword evidence="6" id="KW-0813">Transport</keyword>
<evidence type="ECO:0000256" key="1">
    <source>
        <dbReference type="ARBA" id="ARBA00001942"/>
    </source>
</evidence>
<dbReference type="GO" id="GO:0043546">
    <property type="term" value="F:molybdopterin cofactor binding"/>
    <property type="evidence" value="ECO:0007669"/>
    <property type="project" value="InterPro"/>
</dbReference>
<dbReference type="CDD" id="cd02750">
    <property type="entry name" value="MopB_Nitrate-R-NarG-like"/>
    <property type="match status" value="1"/>
</dbReference>
<comment type="subcellular location">
    <subcellularLocation>
        <location evidence="3">Cell membrane</location>
        <topology evidence="3">Peripheral membrane protein</topology>
    </subcellularLocation>
</comment>
<dbReference type="InterPro" id="IPR006657">
    <property type="entry name" value="MoPterin_dinucl-bd_dom"/>
</dbReference>
<evidence type="ECO:0000256" key="2">
    <source>
        <dbReference type="ARBA" id="ARBA00001966"/>
    </source>
</evidence>
<dbReference type="InterPro" id="IPR006468">
    <property type="entry name" value="NarG"/>
</dbReference>
<evidence type="ECO:0000259" key="18">
    <source>
        <dbReference type="PROSITE" id="PS51669"/>
    </source>
</evidence>
<evidence type="ECO:0000313" key="19">
    <source>
        <dbReference type="EMBL" id="SDA48547.1"/>
    </source>
</evidence>
<dbReference type="GO" id="GO:0160182">
    <property type="term" value="F:nitrate reductase (quinone) activity"/>
    <property type="evidence" value="ECO:0007669"/>
    <property type="project" value="UniProtKB-EC"/>
</dbReference>
<dbReference type="AlphaFoldDB" id="A0A1G5VTM1"/>
<protein>
    <recommendedName>
        <fullName evidence="5">nitrate reductase (quinone)</fullName>
        <ecNumber evidence="5">1.7.5.1</ecNumber>
    </recommendedName>
</protein>
<dbReference type="NCBIfam" id="TIGR01580">
    <property type="entry name" value="narG"/>
    <property type="match status" value="1"/>
</dbReference>
<keyword evidence="8" id="KW-0004">4Fe-4S</keyword>
<dbReference type="PANTHER" id="PTHR43105">
    <property type="entry name" value="RESPIRATORY NITRATE REDUCTASE"/>
    <property type="match status" value="1"/>
</dbReference>
<dbReference type="GO" id="GO:0005886">
    <property type="term" value="C:plasma membrane"/>
    <property type="evidence" value="ECO:0007669"/>
    <property type="project" value="UniProtKB-SubCell"/>
</dbReference>
<dbReference type="Pfam" id="PF00384">
    <property type="entry name" value="Molybdopterin"/>
    <property type="match status" value="1"/>
</dbReference>
<dbReference type="SUPFAM" id="SSF53706">
    <property type="entry name" value="Formate dehydrogenase/DMSO reductase, domains 1-3"/>
    <property type="match status" value="1"/>
</dbReference>
<dbReference type="InterPro" id="IPR009010">
    <property type="entry name" value="Asp_de-COase-like_dom_sf"/>
</dbReference>
<dbReference type="GO" id="GO:0051539">
    <property type="term" value="F:4 iron, 4 sulfur cluster binding"/>
    <property type="evidence" value="ECO:0007669"/>
    <property type="project" value="UniProtKB-KW"/>
</dbReference>
<dbReference type="EC" id="1.7.5.1" evidence="5"/>
<dbReference type="CDD" id="cd02776">
    <property type="entry name" value="MopB_CT_Nitrate-R-NarG-like"/>
    <property type="match status" value="1"/>
</dbReference>
<comment type="similarity">
    <text evidence="4">Belongs to the prokaryotic molybdopterin-containing oxidoreductase family.</text>
</comment>
<evidence type="ECO:0000256" key="7">
    <source>
        <dbReference type="ARBA" id="ARBA00022475"/>
    </source>
</evidence>
<dbReference type="PROSITE" id="PS00551">
    <property type="entry name" value="MOLYBDOPTERIN_PROK_1"/>
    <property type="match status" value="1"/>
</dbReference>
<keyword evidence="11" id="KW-0249">Electron transport</keyword>
<dbReference type="InterPro" id="IPR006656">
    <property type="entry name" value="Mopterin_OxRdtase"/>
</dbReference>
<evidence type="ECO:0000256" key="11">
    <source>
        <dbReference type="ARBA" id="ARBA00022982"/>
    </source>
</evidence>
<evidence type="ECO:0000313" key="20">
    <source>
        <dbReference type="Proteomes" id="UP000198756"/>
    </source>
</evidence>
<evidence type="ECO:0000256" key="13">
    <source>
        <dbReference type="ARBA" id="ARBA00023004"/>
    </source>
</evidence>
<evidence type="ECO:0000256" key="12">
    <source>
        <dbReference type="ARBA" id="ARBA00023002"/>
    </source>
</evidence>
<evidence type="ECO:0000256" key="16">
    <source>
        <dbReference type="ARBA" id="ARBA00023136"/>
    </source>
</evidence>
<evidence type="ECO:0000256" key="4">
    <source>
        <dbReference type="ARBA" id="ARBA00010312"/>
    </source>
</evidence>
<evidence type="ECO:0000256" key="10">
    <source>
        <dbReference type="ARBA" id="ARBA00022723"/>
    </source>
</evidence>
<dbReference type="Gene3D" id="3.40.50.12440">
    <property type="match status" value="1"/>
</dbReference>
<dbReference type="OrthoDB" id="9792592at2"/>
<sequence>MSWIEDIISPKTRKWEEFYRNRWQYDKVVRSTHGVNCTGGCSWNIHVKDGIVVWEMQALDYPLLENGLPPYEPRGCQRGISYSWYLYSPIRVKFPLMRGALLDLYKAEKSKTGDPYQAWANIQNDPEKRARYQRARGKGGFRRVQWDEVLELIAASNLYTVKTYGPDRLIGFSPIPAMSMMSYASGARYLQLMGGVNLSFYDWYCDLPNAFPEIWGEQTDVCESADWYNSKFCVSMGANLGMTRTPDIHFFSESRHNGTKTVVMSPDFSMVAKHADQWIPCHAGSDGAFWMAVTHIILKEWHHQKQTPYFLEYTKRYTDATFLVELNPKDNYFEAGKVLRANHIPKYQDVEHGDWKFLCIDAESEDLKSPKGTVGYRWGKEKGKWNLKYEDGETNEQYDPLLTLLGKQDDVLMVDFPEYGLSKHSKRGVPVRYIDTVDGRKVPVTTIYDLMMGHYGVGRGLEGSYPEDYDNKEEAYTPAWQEIFTGIGRKTVIKFAEEWASTAEATNGKCMVIVGAAINHWFHGNLMYRASIMTQMLTGCNGVNGGGMNHYVGQEKLAPAESWGAIMGAKDWQGANRLQQAPIWHYINSDQWRYDGNQATYNSIPEGENPLGNMHSADWVVMSVRNGWMPFYPQYNKHNFAIVEEARKAGADTDEKVFAHVVEKLKSKELLHSVVDPDDPVNFPRVWFIWRGNALMSSAKGHEYMLNHYLGTHHNDIADEVAEEFVKDIVYRESAPSGKMDLVIDINFRMDTSALYSDIVLPTASWYEKADLNSTDLHSFIHPLSEAIPPVWESKTDWQIFQAIAKKVSELAEKYIPEPKTDLVNLPLSHDTVDEISQTKLQDWSKGECEPIPGKTMHKMALVERDYTRIYQKYITLGPNIAKKGLGAHGNHYMCEDVYAEMVNAPRNTLQENGTTYPSIKEDVEAANAVLKLSTLTNGKLNYRAYKNMEEKTGLILADLGEGSKDVLLDYKALQAQPRRYNTSPVWSGLMNDGRAYAAYTYNVDRLVPWRTLTGRQHFYLDHDGYIAFGEHLPTYKPSPLPEVYGDLRKTVNDGKAKMLNCLTPHGKWHIHSTYGDTLRMLTLSRGMEPCWINEQDAAELGIKDNDWVECYNDHGVYCTRACVSARIPKGVCIVYHSPERTYSVPKSQVRGNRRAGGHNSFTRVHLKPNLMVGGYGQFTYHFNYWGPVGVNRDTHLLVRKMDKVVF</sequence>
<dbReference type="RefSeq" id="WP_092728517.1">
    <property type="nucleotide sequence ID" value="NZ_FMXE01000004.1"/>
</dbReference>
<keyword evidence="16" id="KW-0472">Membrane</keyword>
<keyword evidence="7" id="KW-1003">Cell membrane</keyword>
<evidence type="ECO:0000256" key="17">
    <source>
        <dbReference type="ARBA" id="ARBA00048294"/>
    </source>
</evidence>
<dbReference type="GO" id="GO:0045333">
    <property type="term" value="P:cellular respiration"/>
    <property type="evidence" value="ECO:0007669"/>
    <property type="project" value="UniProtKB-ARBA"/>
</dbReference>
<keyword evidence="20" id="KW-1185">Reference proteome</keyword>
<dbReference type="PROSITE" id="PS00932">
    <property type="entry name" value="MOLYBDOPTERIN_PROK_3"/>
    <property type="match status" value="1"/>
</dbReference>
<accession>A0A1G5VTM1</accession>
<dbReference type="Pfam" id="PF01568">
    <property type="entry name" value="Molydop_binding"/>
    <property type="match status" value="1"/>
</dbReference>
<gene>
    <name evidence="19" type="ORF">SAMN03080617_00662</name>
</gene>
<keyword evidence="14" id="KW-0411">Iron-sulfur</keyword>
<reference evidence="20" key="1">
    <citation type="submission" date="2016-10" db="EMBL/GenBank/DDBJ databases">
        <authorList>
            <person name="Varghese N."/>
            <person name="Submissions S."/>
        </authorList>
    </citation>
    <scope>NUCLEOTIDE SEQUENCE [LARGE SCALE GENOMIC DNA]</scope>
    <source>
        <strain evidence="20">DSM 22703</strain>
    </source>
</reference>
<dbReference type="STRING" id="279824.SAMN03080617_00662"/>
<evidence type="ECO:0000256" key="5">
    <source>
        <dbReference type="ARBA" id="ARBA00012500"/>
    </source>
</evidence>
<keyword evidence="12" id="KW-0560">Oxidoreductase</keyword>